<dbReference type="AlphaFoldDB" id="A0A8T5VS24"/>
<dbReference type="Proteomes" id="UP000551709">
    <property type="component" value="Chromosome"/>
</dbReference>
<dbReference type="GO" id="GO:0016787">
    <property type="term" value="F:hydrolase activity"/>
    <property type="evidence" value="ECO:0007669"/>
    <property type="project" value="UniProtKB-KW"/>
</dbReference>
<protein>
    <submittedName>
        <fullName evidence="1">NUDIX hydrolase</fullName>
    </submittedName>
</protein>
<dbReference type="InterPro" id="IPR015797">
    <property type="entry name" value="NUDIX_hydrolase-like_dom_sf"/>
</dbReference>
<accession>A0A8T5VS24</accession>
<dbReference type="SUPFAM" id="SSF55811">
    <property type="entry name" value="Nudix"/>
    <property type="match status" value="1"/>
</dbReference>
<dbReference type="RefSeq" id="WP_166101585.1">
    <property type="nucleotide sequence ID" value="NZ_CP096251.1"/>
</dbReference>
<evidence type="ECO:0000313" key="1">
    <source>
        <dbReference type="EMBL" id="UPT89743.1"/>
    </source>
</evidence>
<name>A0A8T5VS24_9BRAD</name>
<organism evidence="1 2">
    <name type="scientific">Bradyrhizobium barranii subsp. apii</name>
    <dbReference type="NCBI Taxonomy" id="2819348"/>
    <lineage>
        <taxon>Bacteria</taxon>
        <taxon>Pseudomonadati</taxon>
        <taxon>Pseudomonadota</taxon>
        <taxon>Alphaproteobacteria</taxon>
        <taxon>Hyphomicrobiales</taxon>
        <taxon>Nitrobacteraceae</taxon>
        <taxon>Bradyrhizobium</taxon>
        <taxon>Bradyrhizobium barranii</taxon>
    </lineage>
</organism>
<proteinExistence type="predicted"/>
<keyword evidence="1" id="KW-0378">Hydrolase</keyword>
<reference evidence="1" key="1">
    <citation type="journal article" date="2017" name="Syst. Appl. Microbiol.">
        <title>Soybeans inoculated with root zone soils of Canadian native legumes harbour diverse and novel Bradyrhizobium spp. that possess agricultural potential.</title>
        <authorList>
            <person name="Bromfield E.S.P."/>
            <person name="Cloutier S."/>
            <person name="Tambong J.T."/>
            <person name="Tran Thi T.V."/>
        </authorList>
    </citation>
    <scope>NUCLEOTIDE SEQUENCE</scope>
    <source>
        <strain evidence="1">1S5</strain>
    </source>
</reference>
<sequence>MTSLVIHRVTTLDLAVRPTVWPFAEERRAEIAAHFDEKQRERPKMWNGRVLLGRDAVFTDGHLAATYFETDFASFLAWRDWGFPDKAVFNGFGMGALRASDGAFIMGEMAQHTANAGRIYFPSGTPDLDDVSDGALDIPGSVIRELGEETGLTAADYRTQPDWHCVVTGPSIAMIQIINLDMPGDVARARIEANLAREADPELSAIHLVRGMSDLTPTMPRFVTAFIEQQFASR</sequence>
<dbReference type="EMBL" id="CP096255">
    <property type="protein sequence ID" value="UPT89743.1"/>
    <property type="molecule type" value="Genomic_DNA"/>
</dbReference>
<reference evidence="1" key="2">
    <citation type="submission" date="2022-04" db="EMBL/GenBank/DDBJ databases">
        <authorList>
            <person name="Bromfield E.S.P."/>
            <person name="Cloutier S."/>
        </authorList>
    </citation>
    <scope>NUCLEOTIDE SEQUENCE</scope>
    <source>
        <strain evidence="1">1S5</strain>
    </source>
</reference>
<gene>
    <name evidence="1" type="ORF">HAP41_0000012640</name>
</gene>
<evidence type="ECO:0000313" key="2">
    <source>
        <dbReference type="Proteomes" id="UP000551709"/>
    </source>
</evidence>